<evidence type="ECO:0000256" key="2">
    <source>
        <dbReference type="ARBA" id="ARBA00006052"/>
    </source>
</evidence>
<dbReference type="GO" id="GO:0005524">
    <property type="term" value="F:ATP binding"/>
    <property type="evidence" value="ECO:0007669"/>
    <property type="project" value="UniProtKB-KW"/>
</dbReference>
<name>A0A1L8MLN3_9STRE</name>
<dbReference type="RefSeq" id="WP_071793919.1">
    <property type="nucleotide sequence ID" value="NZ_LZDD01000002.1"/>
</dbReference>
<keyword evidence="6" id="KW-0456">Lyase</keyword>
<comment type="similarity">
    <text evidence="2">Belongs to the phosphoenolpyruvate carboxykinase (ATP) family.</text>
</comment>
<evidence type="ECO:0000256" key="4">
    <source>
        <dbReference type="ARBA" id="ARBA00022741"/>
    </source>
</evidence>
<dbReference type="AlphaFoldDB" id="A0A1L8MLN3"/>
<keyword evidence="5" id="KW-0067">ATP-binding</keyword>
<dbReference type="SUPFAM" id="SSF68923">
    <property type="entry name" value="PEP carboxykinase N-terminal domain"/>
    <property type="match status" value="1"/>
</dbReference>
<dbReference type="GO" id="GO:0006094">
    <property type="term" value="P:gluconeogenesis"/>
    <property type="evidence" value="ECO:0007669"/>
    <property type="project" value="UniProtKB-UniPathway"/>
</dbReference>
<dbReference type="GO" id="GO:0004612">
    <property type="term" value="F:phosphoenolpyruvate carboxykinase (ATP) activity"/>
    <property type="evidence" value="ECO:0007669"/>
    <property type="project" value="UniProtKB-EC"/>
</dbReference>
<protein>
    <recommendedName>
        <fullName evidence="3">phosphoenolpyruvate carboxykinase (ATP)</fullName>
        <ecNumber evidence="3">4.1.1.49</ecNumber>
    </recommendedName>
</protein>
<keyword evidence="8" id="KW-0418">Kinase</keyword>
<sequence>MATLNRFEKETIRQDNPQFSMLKTLIETAFYGNNVQAIDNLDQAYQLASSAPNTIILDQIITKAQELGLAEDTRVLVANGGAVVGRTAKARRLWGQDSEEDKKIAAILREELYQSSFLPFISGKAVVGLDQQFMMQANIMMPKSESNNMYSWLLNFQILNNDYLKLLQSSQRYEENDIYIYFNPDWSHEDYPDGLAYFDKDHNVAAILGLNYFGEIKKATLTLAWASAARNDYVACHGGLKEFKTNKETYVASFFGLSGSGKSTLTHAKHDCKYPIQVLHDDAFIISNKDGSSVALEPAYFDKTSDYPAGHPEQDYFLTVQNCGVTLDSDGHKVLVTEDIRNGNGRTVKSRFSTPDRVDCVHDPISAIYWIMKDDSLPPLVKVTDPVMASALGCTLMTKRSNAENSAGDLGTLVIEPYANPFRIYPLQEDFEKFYQLFASGVDCYIINTGDYLNQNIGKETTLSCIEVVIDQTAHFQDFDKLPGFSYLDIEDFVVDENNTDYLTLLAERMRFRLSYLEKLAEDNKDNAIISESVKKFQDIVRILN</sequence>
<organism evidence="8 9">
    <name type="scientific">Streptococcus bovimastitidis</name>
    <dbReference type="NCBI Taxonomy" id="1856638"/>
    <lineage>
        <taxon>Bacteria</taxon>
        <taxon>Bacillati</taxon>
        <taxon>Bacillota</taxon>
        <taxon>Bacilli</taxon>
        <taxon>Lactobacillales</taxon>
        <taxon>Streptococcaceae</taxon>
        <taxon>Streptococcus</taxon>
    </lineage>
</organism>
<dbReference type="EMBL" id="LZDD01000002">
    <property type="protein sequence ID" value="OJF71663.1"/>
    <property type="molecule type" value="Genomic_DNA"/>
</dbReference>
<dbReference type="OrthoDB" id="9806325at2"/>
<reference evidence="9" key="1">
    <citation type="submission" date="2016-06" db="EMBL/GenBank/DDBJ databases">
        <authorList>
            <person name="de Vries S.P.W."/>
            <person name="Hadjirin N.F."/>
            <person name="Lay E.M."/>
            <person name="Zadoks R.N."/>
            <person name="Peacock S.J."/>
            <person name="Parkhill J."/>
            <person name="Grant A.J."/>
            <person name="Mcdougall S."/>
            <person name="Holmes M.A."/>
        </authorList>
    </citation>
    <scope>NUCLEOTIDE SEQUENCE [LARGE SCALE GENOMIC DNA]</scope>
    <source>
        <strain evidence="9">NZ1587</strain>
    </source>
</reference>
<dbReference type="InterPro" id="IPR013035">
    <property type="entry name" value="PEP_carboxykinase_C"/>
</dbReference>
<evidence type="ECO:0000313" key="8">
    <source>
        <dbReference type="EMBL" id="OJF71663.1"/>
    </source>
</evidence>
<dbReference type="SUPFAM" id="SSF53795">
    <property type="entry name" value="PEP carboxykinase-like"/>
    <property type="match status" value="1"/>
</dbReference>
<evidence type="ECO:0000256" key="6">
    <source>
        <dbReference type="ARBA" id="ARBA00023239"/>
    </source>
</evidence>
<evidence type="ECO:0000256" key="7">
    <source>
        <dbReference type="ARBA" id="ARBA00047371"/>
    </source>
</evidence>
<dbReference type="InterPro" id="IPR001272">
    <property type="entry name" value="PEP_carboxykinase_ATP"/>
</dbReference>
<comment type="catalytic activity">
    <reaction evidence="7">
        <text>oxaloacetate + ATP = phosphoenolpyruvate + ADP + CO2</text>
        <dbReference type="Rhea" id="RHEA:18617"/>
        <dbReference type="ChEBI" id="CHEBI:16452"/>
        <dbReference type="ChEBI" id="CHEBI:16526"/>
        <dbReference type="ChEBI" id="CHEBI:30616"/>
        <dbReference type="ChEBI" id="CHEBI:58702"/>
        <dbReference type="ChEBI" id="CHEBI:456216"/>
        <dbReference type="EC" id="4.1.1.49"/>
    </reaction>
</comment>
<evidence type="ECO:0000256" key="5">
    <source>
        <dbReference type="ARBA" id="ARBA00022840"/>
    </source>
</evidence>
<gene>
    <name evidence="8" type="ORF">A9Q68_06665</name>
</gene>
<dbReference type="UniPathway" id="UPA00138"/>
<comment type="pathway">
    <text evidence="1">Carbohydrate biosynthesis; gluconeogenesis.</text>
</comment>
<keyword evidence="9" id="KW-1185">Reference proteome</keyword>
<keyword evidence="4" id="KW-0547">Nucleotide-binding</keyword>
<evidence type="ECO:0000313" key="9">
    <source>
        <dbReference type="Proteomes" id="UP000182015"/>
    </source>
</evidence>
<keyword evidence="8" id="KW-0670">Pyruvate</keyword>
<accession>A0A1L8MLN3</accession>
<comment type="caution">
    <text evidence="8">The sequence shown here is derived from an EMBL/GenBank/DDBJ whole genome shotgun (WGS) entry which is preliminary data.</text>
</comment>
<dbReference type="GO" id="GO:0016301">
    <property type="term" value="F:kinase activity"/>
    <property type="evidence" value="ECO:0007669"/>
    <property type="project" value="UniProtKB-KW"/>
</dbReference>
<evidence type="ECO:0000256" key="1">
    <source>
        <dbReference type="ARBA" id="ARBA00004742"/>
    </source>
</evidence>
<dbReference type="Pfam" id="PF01293">
    <property type="entry name" value="PEPCK_ATP"/>
    <property type="match status" value="1"/>
</dbReference>
<dbReference type="InterPro" id="IPR008210">
    <property type="entry name" value="PEP_carboxykinase_N"/>
</dbReference>
<dbReference type="Gene3D" id="3.90.228.20">
    <property type="match status" value="1"/>
</dbReference>
<dbReference type="STRING" id="1856638.A9Q68_06665"/>
<keyword evidence="8" id="KW-0808">Transferase</keyword>
<dbReference type="EC" id="4.1.1.49" evidence="3"/>
<evidence type="ECO:0000256" key="3">
    <source>
        <dbReference type="ARBA" id="ARBA00012363"/>
    </source>
</evidence>
<dbReference type="Proteomes" id="UP000182015">
    <property type="component" value="Unassembled WGS sequence"/>
</dbReference>
<proteinExistence type="inferred from homology"/>